<keyword evidence="2" id="KW-0472">Membrane</keyword>
<dbReference type="OrthoDB" id="313155at2157"/>
<organism evidence="4 5">
    <name type="scientific">Halalkaliarchaeum desulfuricum</name>
    <dbReference type="NCBI Taxonomy" id="2055893"/>
    <lineage>
        <taxon>Archaea</taxon>
        <taxon>Methanobacteriati</taxon>
        <taxon>Methanobacteriota</taxon>
        <taxon>Stenosarchaea group</taxon>
        <taxon>Halobacteria</taxon>
        <taxon>Halobacteriales</taxon>
        <taxon>Haloferacaceae</taxon>
        <taxon>Halalkaliarchaeum</taxon>
    </lineage>
</organism>
<protein>
    <recommendedName>
        <fullName evidence="3">DUF58 domain-containing protein</fullName>
    </recommendedName>
</protein>
<accession>A0A343THB1</accession>
<reference evidence="5" key="1">
    <citation type="submission" date="2017-11" db="EMBL/GenBank/DDBJ databases">
        <title>Phenotypic and genomic properties of facultatively anaerobic sulfur-reducing natronoarchaea from hypersaline soda lakes.</title>
        <authorList>
            <person name="Sorokin D.Y."/>
            <person name="Kublanov I.V."/>
            <person name="Roman P."/>
            <person name="Sinninghe Damste J.S."/>
            <person name="Golyshin P.N."/>
            <person name="Rojo D."/>
            <person name="Ciordia S."/>
            <person name="Mena M.D.C."/>
            <person name="Ferrer M."/>
            <person name="Messina E."/>
            <person name="Smedile F."/>
            <person name="La Spada G."/>
            <person name="La Cono V."/>
            <person name="Yakimov M.M."/>
        </authorList>
    </citation>
    <scope>NUCLEOTIDE SEQUENCE [LARGE SCALE GENOMIC DNA]</scope>
    <source>
        <strain evidence="5">AArc-Sl</strain>
    </source>
</reference>
<evidence type="ECO:0000313" key="5">
    <source>
        <dbReference type="Proteomes" id="UP000263012"/>
    </source>
</evidence>
<dbReference type="Proteomes" id="UP000263012">
    <property type="component" value="Chromosome"/>
</dbReference>
<dbReference type="Pfam" id="PF01882">
    <property type="entry name" value="DUF58"/>
    <property type="match status" value="1"/>
</dbReference>
<sequence>MLPDRFTPDVRLTRRGKSVVAVCLFAAAMAWIAGPRALNAVVAPGIVGLAAAYLQLRGLEAPRVIRDLPPDAHAGTSHELRLRFADAGEPTAGLSDPFLARVTERVDDGLELEQSAVEAAIGESDVQFEVSYRRRGERSIGPTELVATDVFGLLSREFDCDPVDSVLVYPERRPIPKWFRLGLYDVEEVGKSRQRDEFDQLREYVEGDSLRDIHWPATARKDELIVKEFAADTQGPSVSISVGGRGADRTAMAATSVALALLEEGVPVDLSAPNGRVETFPGGDPRQLLELLTRLPRGGVPDPDADVVIEGTHRQTEIKTDGETHRFDQLREGTAPGQDDDRSQGTAEGQTGEPAPGTVPAADGGER</sequence>
<keyword evidence="2" id="KW-1133">Transmembrane helix</keyword>
<feature type="region of interest" description="Disordered" evidence="1">
    <location>
        <begin position="319"/>
        <end position="367"/>
    </location>
</feature>
<evidence type="ECO:0000259" key="3">
    <source>
        <dbReference type="Pfam" id="PF01882"/>
    </source>
</evidence>
<dbReference type="PANTHER" id="PTHR34351:SF1">
    <property type="entry name" value="SLR1927 PROTEIN"/>
    <property type="match status" value="1"/>
</dbReference>
<dbReference type="KEGG" id="hdf:AArcSl_0840"/>
<feature type="compositionally biased region" description="Basic and acidic residues" evidence="1">
    <location>
        <begin position="319"/>
        <end position="331"/>
    </location>
</feature>
<feature type="domain" description="DUF58" evidence="3">
    <location>
        <begin position="201"/>
        <end position="233"/>
    </location>
</feature>
<proteinExistence type="predicted"/>
<evidence type="ECO:0000256" key="2">
    <source>
        <dbReference type="SAM" id="Phobius"/>
    </source>
</evidence>
<keyword evidence="5" id="KW-1185">Reference proteome</keyword>
<dbReference type="RefSeq" id="WP_119815486.1">
    <property type="nucleotide sequence ID" value="NZ_CP025066.1"/>
</dbReference>
<feature type="transmembrane region" description="Helical" evidence="2">
    <location>
        <begin position="12"/>
        <end position="32"/>
    </location>
</feature>
<dbReference type="EMBL" id="CP025066">
    <property type="protein sequence ID" value="AUX08483.1"/>
    <property type="molecule type" value="Genomic_DNA"/>
</dbReference>
<dbReference type="PANTHER" id="PTHR34351">
    <property type="entry name" value="SLR1927 PROTEIN-RELATED"/>
    <property type="match status" value="1"/>
</dbReference>
<dbReference type="InterPro" id="IPR002881">
    <property type="entry name" value="DUF58"/>
</dbReference>
<keyword evidence="2" id="KW-0812">Transmembrane</keyword>
<gene>
    <name evidence="4" type="ORF">AArcSl_0840</name>
</gene>
<evidence type="ECO:0000256" key="1">
    <source>
        <dbReference type="SAM" id="MobiDB-lite"/>
    </source>
</evidence>
<name>A0A343THB1_9EURY</name>
<evidence type="ECO:0000313" key="4">
    <source>
        <dbReference type="EMBL" id="AUX08483.1"/>
    </source>
</evidence>
<dbReference type="GeneID" id="37877185"/>
<dbReference type="AlphaFoldDB" id="A0A343THB1"/>